<dbReference type="SUPFAM" id="SSF56112">
    <property type="entry name" value="Protein kinase-like (PK-like)"/>
    <property type="match status" value="1"/>
</dbReference>
<evidence type="ECO:0000256" key="2">
    <source>
        <dbReference type="ARBA" id="ARBA00022840"/>
    </source>
</evidence>
<sequence>MEIANVVAYLHVGFSRPIVFRDIKLSNILFDEESVVKLFDFSISKSIPEDETHTKDGVKGTVGYLAPEYVFTARFNEECDVYSFGIRHDHGSVRTVEPNRNHVK</sequence>
<gene>
    <name evidence="4" type="ORF">Ddye_028165</name>
</gene>
<organism evidence="4 5">
    <name type="scientific">Dipteronia dyeriana</name>
    <dbReference type="NCBI Taxonomy" id="168575"/>
    <lineage>
        <taxon>Eukaryota</taxon>
        <taxon>Viridiplantae</taxon>
        <taxon>Streptophyta</taxon>
        <taxon>Embryophyta</taxon>
        <taxon>Tracheophyta</taxon>
        <taxon>Spermatophyta</taxon>
        <taxon>Magnoliopsida</taxon>
        <taxon>eudicotyledons</taxon>
        <taxon>Gunneridae</taxon>
        <taxon>Pentapetalae</taxon>
        <taxon>rosids</taxon>
        <taxon>malvids</taxon>
        <taxon>Sapindales</taxon>
        <taxon>Sapindaceae</taxon>
        <taxon>Hippocastanoideae</taxon>
        <taxon>Acereae</taxon>
        <taxon>Dipteronia</taxon>
    </lineage>
</organism>
<dbReference type="InterPro" id="IPR045274">
    <property type="entry name" value="WAK-like"/>
</dbReference>
<comment type="caution">
    <text evidence="4">The sequence shown here is derived from an EMBL/GenBank/DDBJ whole genome shotgun (WGS) entry which is preliminary data.</text>
</comment>
<feature type="domain" description="Protein kinase" evidence="3">
    <location>
        <begin position="1"/>
        <end position="104"/>
    </location>
</feature>
<evidence type="ECO:0000313" key="5">
    <source>
        <dbReference type="Proteomes" id="UP001280121"/>
    </source>
</evidence>
<accession>A0AAD9TQG5</accession>
<evidence type="ECO:0000256" key="1">
    <source>
        <dbReference type="ARBA" id="ARBA00022741"/>
    </source>
</evidence>
<keyword evidence="5" id="KW-1185">Reference proteome</keyword>
<keyword evidence="1" id="KW-0547">Nucleotide-binding</keyword>
<dbReference type="GO" id="GO:0005886">
    <property type="term" value="C:plasma membrane"/>
    <property type="evidence" value="ECO:0007669"/>
    <property type="project" value="TreeGrafter"/>
</dbReference>
<dbReference type="GO" id="GO:0007166">
    <property type="term" value="P:cell surface receptor signaling pathway"/>
    <property type="evidence" value="ECO:0007669"/>
    <property type="project" value="InterPro"/>
</dbReference>
<evidence type="ECO:0000259" key="3">
    <source>
        <dbReference type="PROSITE" id="PS50011"/>
    </source>
</evidence>
<reference evidence="4" key="1">
    <citation type="journal article" date="2023" name="Plant J.">
        <title>Genome sequences and population genomics provide insights into the demographic history, inbreeding, and mutation load of two 'living fossil' tree species of Dipteronia.</title>
        <authorList>
            <person name="Feng Y."/>
            <person name="Comes H.P."/>
            <person name="Chen J."/>
            <person name="Zhu S."/>
            <person name="Lu R."/>
            <person name="Zhang X."/>
            <person name="Li P."/>
            <person name="Qiu J."/>
            <person name="Olsen K.M."/>
            <person name="Qiu Y."/>
        </authorList>
    </citation>
    <scope>NUCLEOTIDE SEQUENCE</scope>
    <source>
        <strain evidence="4">KIB01</strain>
    </source>
</reference>
<protein>
    <recommendedName>
        <fullName evidence="3">Protein kinase domain-containing protein</fullName>
    </recommendedName>
</protein>
<proteinExistence type="predicted"/>
<dbReference type="PROSITE" id="PS50011">
    <property type="entry name" value="PROTEIN_KINASE_DOM"/>
    <property type="match status" value="1"/>
</dbReference>
<dbReference type="Gene3D" id="1.10.510.10">
    <property type="entry name" value="Transferase(Phosphotransferase) domain 1"/>
    <property type="match status" value="1"/>
</dbReference>
<dbReference type="InterPro" id="IPR011009">
    <property type="entry name" value="Kinase-like_dom_sf"/>
</dbReference>
<dbReference type="InterPro" id="IPR000719">
    <property type="entry name" value="Prot_kinase_dom"/>
</dbReference>
<dbReference type="PANTHER" id="PTHR27005">
    <property type="entry name" value="WALL-ASSOCIATED RECEPTOR KINASE-LIKE 21"/>
    <property type="match status" value="1"/>
</dbReference>
<dbReference type="PANTHER" id="PTHR27005:SF466">
    <property type="entry name" value="NON-FUNCTIONAL PSEUDOKINASE ZED1-LIKE"/>
    <property type="match status" value="1"/>
</dbReference>
<evidence type="ECO:0000313" key="4">
    <source>
        <dbReference type="EMBL" id="KAK2640370.1"/>
    </source>
</evidence>
<keyword evidence="2" id="KW-0067">ATP-binding</keyword>
<dbReference type="EMBL" id="JANJYI010000008">
    <property type="protein sequence ID" value="KAK2640370.1"/>
    <property type="molecule type" value="Genomic_DNA"/>
</dbReference>
<name>A0AAD9TQG5_9ROSI</name>
<dbReference type="GO" id="GO:0004674">
    <property type="term" value="F:protein serine/threonine kinase activity"/>
    <property type="evidence" value="ECO:0007669"/>
    <property type="project" value="TreeGrafter"/>
</dbReference>
<dbReference type="Proteomes" id="UP001280121">
    <property type="component" value="Unassembled WGS sequence"/>
</dbReference>
<dbReference type="GO" id="GO:0005524">
    <property type="term" value="F:ATP binding"/>
    <property type="evidence" value="ECO:0007669"/>
    <property type="project" value="UniProtKB-KW"/>
</dbReference>
<dbReference type="Pfam" id="PF00069">
    <property type="entry name" value="Pkinase"/>
    <property type="match status" value="1"/>
</dbReference>
<dbReference type="AlphaFoldDB" id="A0AAD9TQG5"/>